<feature type="domain" description="Helix-turn-helix" evidence="8">
    <location>
        <begin position="787"/>
        <end position="830"/>
    </location>
</feature>
<feature type="transmembrane region" description="Helical" evidence="7">
    <location>
        <begin position="413"/>
        <end position="436"/>
    </location>
</feature>
<dbReference type="InterPro" id="IPR002293">
    <property type="entry name" value="AA/rel_permease1"/>
</dbReference>
<name>A0ABQ9RWF8_9PEZI</name>
<feature type="transmembrane region" description="Helical" evidence="7">
    <location>
        <begin position="240"/>
        <end position="260"/>
    </location>
</feature>
<comment type="subcellular location">
    <subcellularLocation>
        <location evidence="1">Membrane</location>
        <topology evidence="1">Multi-pass membrane protein</topology>
    </subcellularLocation>
</comment>
<dbReference type="PANTHER" id="PTHR45649:SF27">
    <property type="entry name" value="CHOLINE TRANSPORTER (EUROFUNG)"/>
    <property type="match status" value="1"/>
</dbReference>
<feature type="transmembrane region" description="Helical" evidence="7">
    <location>
        <begin position="281"/>
        <end position="304"/>
    </location>
</feature>
<feature type="transmembrane region" description="Helical" evidence="7">
    <location>
        <begin position="125"/>
        <end position="150"/>
    </location>
</feature>
<feature type="transmembrane region" description="Helical" evidence="7">
    <location>
        <begin position="202"/>
        <end position="220"/>
    </location>
</feature>
<keyword evidence="10" id="KW-1185">Reference proteome</keyword>
<evidence type="ECO:0000256" key="3">
    <source>
        <dbReference type="ARBA" id="ARBA00022692"/>
    </source>
</evidence>
<keyword evidence="3 7" id="KW-0812">Transmembrane</keyword>
<feature type="region of interest" description="Disordered" evidence="6">
    <location>
        <begin position="708"/>
        <end position="749"/>
    </location>
</feature>
<feature type="transmembrane region" description="Helical" evidence="7">
    <location>
        <begin position="338"/>
        <end position="366"/>
    </location>
</feature>
<keyword evidence="4 7" id="KW-1133">Transmembrane helix</keyword>
<protein>
    <submittedName>
        <fullName evidence="9">Choline transporter</fullName>
    </submittedName>
</protein>
<comment type="caution">
    <text evidence="9">The sequence shown here is derived from an EMBL/GenBank/DDBJ whole genome shotgun (WGS) entry which is preliminary data.</text>
</comment>
<evidence type="ECO:0000259" key="8">
    <source>
        <dbReference type="Pfam" id="PF22943"/>
    </source>
</evidence>
<feature type="transmembrane region" description="Helical" evidence="7">
    <location>
        <begin position="486"/>
        <end position="507"/>
    </location>
</feature>
<dbReference type="PANTHER" id="PTHR45649">
    <property type="entry name" value="AMINO-ACID PERMEASE BAT1"/>
    <property type="match status" value="1"/>
</dbReference>
<dbReference type="Pfam" id="PF22943">
    <property type="entry name" value="HTH_68"/>
    <property type="match status" value="1"/>
</dbReference>
<evidence type="ECO:0000256" key="1">
    <source>
        <dbReference type="ARBA" id="ARBA00004141"/>
    </source>
</evidence>
<feature type="transmembrane region" description="Helical" evidence="7">
    <location>
        <begin position="387"/>
        <end position="407"/>
    </location>
</feature>
<evidence type="ECO:0000313" key="10">
    <source>
        <dbReference type="Proteomes" id="UP001241169"/>
    </source>
</evidence>
<evidence type="ECO:0000313" key="9">
    <source>
        <dbReference type="EMBL" id="KAK1515571.1"/>
    </source>
</evidence>
<reference evidence="9 10" key="1">
    <citation type="submission" date="2016-10" db="EMBL/GenBank/DDBJ databases">
        <title>The genome sequence of Colletotrichum fioriniae PJ7.</title>
        <authorList>
            <person name="Baroncelli R."/>
        </authorList>
    </citation>
    <scope>NUCLEOTIDE SEQUENCE [LARGE SCALE GENOMIC DNA]</scope>
    <source>
        <strain evidence="9 10">IMI 384185</strain>
    </source>
</reference>
<feature type="transmembrane region" description="Helical" evidence="7">
    <location>
        <begin position="78"/>
        <end position="97"/>
    </location>
</feature>
<dbReference type="GeneID" id="85384836"/>
<feature type="compositionally biased region" description="Low complexity" evidence="6">
    <location>
        <begin position="606"/>
        <end position="617"/>
    </location>
</feature>
<evidence type="ECO:0000256" key="4">
    <source>
        <dbReference type="ARBA" id="ARBA00022989"/>
    </source>
</evidence>
<dbReference type="RefSeq" id="XP_060340452.1">
    <property type="nucleotide sequence ID" value="XM_060500937.1"/>
</dbReference>
<feature type="transmembrane region" description="Helical" evidence="7">
    <location>
        <begin position="46"/>
        <end position="72"/>
    </location>
</feature>
<feature type="transmembrane region" description="Helical" evidence="7">
    <location>
        <begin position="457"/>
        <end position="480"/>
    </location>
</feature>
<dbReference type="EMBL" id="MOPA01000027">
    <property type="protein sequence ID" value="KAK1515571.1"/>
    <property type="molecule type" value="Genomic_DNA"/>
</dbReference>
<feature type="transmembrane region" description="Helical" evidence="7">
    <location>
        <begin position="170"/>
        <end position="190"/>
    </location>
</feature>
<keyword evidence="5 7" id="KW-0472">Membrane</keyword>
<dbReference type="Proteomes" id="UP001241169">
    <property type="component" value="Unassembled WGS sequence"/>
</dbReference>
<organism evidence="9 10">
    <name type="scientific">Colletotrichum paranaense</name>
    <dbReference type="NCBI Taxonomy" id="1914294"/>
    <lineage>
        <taxon>Eukaryota</taxon>
        <taxon>Fungi</taxon>
        <taxon>Dikarya</taxon>
        <taxon>Ascomycota</taxon>
        <taxon>Pezizomycotina</taxon>
        <taxon>Sordariomycetes</taxon>
        <taxon>Hypocreomycetidae</taxon>
        <taxon>Glomerellales</taxon>
        <taxon>Glomerellaceae</taxon>
        <taxon>Colletotrichum</taxon>
        <taxon>Colletotrichum acutatum species complex</taxon>
    </lineage>
</organism>
<feature type="region of interest" description="Disordered" evidence="6">
    <location>
        <begin position="604"/>
        <end position="668"/>
    </location>
</feature>
<accession>A0ABQ9RWF8</accession>
<gene>
    <name evidence="9" type="ORF">CPAR01_16692</name>
</gene>
<dbReference type="InterPro" id="IPR054448">
    <property type="entry name" value="HTH_put_ascomycetes"/>
</dbReference>
<evidence type="ECO:0000256" key="6">
    <source>
        <dbReference type="SAM" id="MobiDB-lite"/>
    </source>
</evidence>
<proteinExistence type="predicted"/>
<sequence>MKAFLARDRVAESASTSDDETVVAVQDGVRLNAAGYKDQLNRQYGFFGLASMALTVDNAWVALGSSISVSILNGGPPGIIYGLLVAVFYYSLIGLSLSELASSVPTAGGVYHWATIAGGPRWGRVLGFFTGWINFYGWLFSLAALLQISSNVAVSMYAVWNWDTYVSQPFHVFIGYLIILWGCAAFIVFANKYAPYTQQAGTIFVLIGGVVTIIVLAAMPKQHASNHFVWGSFDENNATGWSGGVAFLLGVLNGAFTIGTPDSVTHMAEEMPHPKKDLPKAILLQISLGFVYAFCFAVALSYAITDITALQGGFNSFPLTNIYVQATTSSDGIRNPGAAFGLLFIMLGCTLTCCVGLTLTVSRTYWALARDNAVPLSNVFAQVNERLSCPIWSTLFVCVVATGLGAIPLGSSAAFLALASSFIILTSVSYAIPFAANMLSGRKYFPRGPFHLGKAGYIINGMAVLFIVLFDIMFCFPFVLPTTVATMNWSAVILVGTVAITGLWWAVHAVHHYPGPKVMDLYIATEGVSPVATEKNTTAVASNGCVMVPVILIDKKPSFAAKNLELPRSHFSLSHQFSHIILPPFVDSLPSIFAHTTIRTSFGTMGSSSSKAAQGAARKFPTRAPGAVPPPSTAARAAPAAPPTQPAQAQSRAKTATLKPEGSSHSLDSGLVFQKADRHHPDLTSATTTTNPEVTAEFSSRLRQMGIVQPNPTFSSTSTASAGPSPVAGSRPGPSPHADLIQNPGPLFPSTSRNATLGTLEARRRLQQEADAEFDGLGRSSSGGREFLDLKTIIQMHLMRERGHSPAEIEARLDLKAGVVARLGRIGITSPA</sequence>
<evidence type="ECO:0000256" key="2">
    <source>
        <dbReference type="ARBA" id="ARBA00022448"/>
    </source>
</evidence>
<dbReference type="Gene3D" id="1.20.1740.10">
    <property type="entry name" value="Amino acid/polyamine transporter I"/>
    <property type="match status" value="1"/>
</dbReference>
<dbReference type="Pfam" id="PF13520">
    <property type="entry name" value="AA_permease_2"/>
    <property type="match status" value="1"/>
</dbReference>
<keyword evidence="2" id="KW-0813">Transport</keyword>
<evidence type="ECO:0000256" key="5">
    <source>
        <dbReference type="ARBA" id="ARBA00023136"/>
    </source>
</evidence>
<evidence type="ECO:0000256" key="7">
    <source>
        <dbReference type="SAM" id="Phobius"/>
    </source>
</evidence>
<feature type="compositionally biased region" description="Low complexity" evidence="6">
    <location>
        <begin position="710"/>
        <end position="732"/>
    </location>
</feature>